<name>A0A1H1TMW4_9CORY</name>
<dbReference type="EMBL" id="LT629765">
    <property type="protein sequence ID" value="SDS61577.1"/>
    <property type="molecule type" value="Genomic_DNA"/>
</dbReference>
<proteinExistence type="predicted"/>
<feature type="transmembrane region" description="Helical" evidence="1">
    <location>
        <begin position="6"/>
        <end position="27"/>
    </location>
</feature>
<protein>
    <submittedName>
        <fullName evidence="2">Multisubunit sodium/proton antiporter, MrpF subunit</fullName>
    </submittedName>
</protein>
<dbReference type="eggNOG" id="ENOG5033JH5">
    <property type="taxonomic scope" value="Bacteria"/>
</dbReference>
<organism evidence="2 3">
    <name type="scientific">Corynebacterium timonense</name>
    <dbReference type="NCBI Taxonomy" id="441500"/>
    <lineage>
        <taxon>Bacteria</taxon>
        <taxon>Bacillati</taxon>
        <taxon>Actinomycetota</taxon>
        <taxon>Actinomycetes</taxon>
        <taxon>Mycobacteriales</taxon>
        <taxon>Corynebacteriaceae</taxon>
        <taxon>Corynebacterium</taxon>
    </lineage>
</organism>
<keyword evidence="1" id="KW-0812">Transmembrane</keyword>
<dbReference type="STRING" id="1203190.GCA_000312345_00903"/>
<keyword evidence="1" id="KW-1133">Transmembrane helix</keyword>
<evidence type="ECO:0000256" key="1">
    <source>
        <dbReference type="SAM" id="Phobius"/>
    </source>
</evidence>
<gene>
    <name evidence="2" type="ORF">SAMN04488539_2028</name>
</gene>
<evidence type="ECO:0000313" key="2">
    <source>
        <dbReference type="EMBL" id="SDS61577.1"/>
    </source>
</evidence>
<feature type="transmembrane region" description="Helical" evidence="1">
    <location>
        <begin position="65"/>
        <end position="84"/>
    </location>
</feature>
<keyword evidence="3" id="KW-1185">Reference proteome</keyword>
<dbReference type="RefSeq" id="WP_019193745.1">
    <property type="nucleotide sequence ID" value="NZ_LT629765.1"/>
</dbReference>
<dbReference type="Proteomes" id="UP000182237">
    <property type="component" value="Chromosome I"/>
</dbReference>
<accession>A0A1H1TMW4</accession>
<reference evidence="2 3" key="1">
    <citation type="submission" date="2016-10" db="EMBL/GenBank/DDBJ databases">
        <authorList>
            <person name="de Groot N.N."/>
        </authorList>
    </citation>
    <scope>NUCLEOTIDE SEQUENCE [LARGE SCALE GENOMIC DNA]</scope>
    <source>
        <strain evidence="2 3">DSM 45434</strain>
    </source>
</reference>
<sequence>MFETIITVCIVVMAACLVVGLGALIATRDELSRAVMADLIFYGMVATYLMWTLFTNTMIGYEVAILGALVCGAIPTLSMARIIARGRR</sequence>
<dbReference type="OrthoDB" id="4427000at2"/>
<feature type="transmembrane region" description="Helical" evidence="1">
    <location>
        <begin position="39"/>
        <end position="59"/>
    </location>
</feature>
<keyword evidence="1" id="KW-0472">Membrane</keyword>
<dbReference type="AlphaFoldDB" id="A0A1H1TMW4"/>
<evidence type="ECO:0000313" key="3">
    <source>
        <dbReference type="Proteomes" id="UP000182237"/>
    </source>
</evidence>